<sequence length="114" mass="12743">MGIWRVGSLIGSLLAGCPRRMTQVEDPLEDPRRMTRVEDPVEDPRKMTRLEDPVEDPRRMTPLEDPLHRMTQVEEAKLEPDVVESGEAAIPGFMRPCGVGEEASAERDTVAGVF</sequence>
<gene>
    <name evidence="2" type="ORF">HERI1096_LOCUS15316</name>
</gene>
<dbReference type="EMBL" id="HBHX01027394">
    <property type="protein sequence ID" value="CAE0114631.1"/>
    <property type="molecule type" value="Transcribed_RNA"/>
</dbReference>
<accession>A0A7S3AT90</accession>
<organism evidence="2">
    <name type="scientific">Haptolina ericina</name>
    <dbReference type="NCBI Taxonomy" id="156174"/>
    <lineage>
        <taxon>Eukaryota</taxon>
        <taxon>Haptista</taxon>
        <taxon>Haptophyta</taxon>
        <taxon>Prymnesiophyceae</taxon>
        <taxon>Prymnesiales</taxon>
        <taxon>Prymnesiaceae</taxon>
        <taxon>Haptolina</taxon>
    </lineage>
</organism>
<reference evidence="2" key="1">
    <citation type="submission" date="2021-01" db="EMBL/GenBank/DDBJ databases">
        <authorList>
            <person name="Corre E."/>
            <person name="Pelletier E."/>
            <person name="Niang G."/>
            <person name="Scheremetjew M."/>
            <person name="Finn R."/>
            <person name="Kale V."/>
            <person name="Holt S."/>
            <person name="Cochrane G."/>
            <person name="Meng A."/>
            <person name="Brown T."/>
            <person name="Cohen L."/>
        </authorList>
    </citation>
    <scope>NUCLEOTIDE SEQUENCE</scope>
    <source>
        <strain evidence="2">CCMP281</strain>
    </source>
</reference>
<evidence type="ECO:0000313" key="2">
    <source>
        <dbReference type="EMBL" id="CAE0114631.1"/>
    </source>
</evidence>
<proteinExistence type="predicted"/>
<protein>
    <submittedName>
        <fullName evidence="2">Uncharacterized protein</fullName>
    </submittedName>
</protein>
<dbReference type="AlphaFoldDB" id="A0A7S3AT90"/>
<evidence type="ECO:0000256" key="1">
    <source>
        <dbReference type="SAM" id="MobiDB-lite"/>
    </source>
</evidence>
<name>A0A7S3AT90_9EUKA</name>
<feature type="region of interest" description="Disordered" evidence="1">
    <location>
        <begin position="22"/>
        <end position="82"/>
    </location>
</feature>
<dbReference type="PROSITE" id="PS51257">
    <property type="entry name" value="PROKAR_LIPOPROTEIN"/>
    <property type="match status" value="1"/>
</dbReference>
<feature type="compositionally biased region" description="Basic and acidic residues" evidence="1">
    <location>
        <begin position="29"/>
        <end position="80"/>
    </location>
</feature>